<sequence>MSTLKPVSARSTLLSLLLGADSPSLSARELVATASVVGVSEPTVRVALSRMAGAGDVVRDEEGRFALSDRLLARQLRQEASIRPRTIAWRGRWDMVVVTATGRSAAERAELRTALTDLRLAELREGVWTRPANLRLELPAGVDAVVERFVASPAAEASDLVARLWDLDGWARRGRALLEATRTDDVVVRFTACATSVSHLLKDPLLPTELLPADWPADELREAHLASRVWINELRGDLR</sequence>
<evidence type="ECO:0000259" key="1">
    <source>
        <dbReference type="Pfam" id="PF07848"/>
    </source>
</evidence>
<evidence type="ECO:0000259" key="2">
    <source>
        <dbReference type="Pfam" id="PF20803"/>
    </source>
</evidence>
<dbReference type="AlphaFoldDB" id="A0A5B1LPL2"/>
<dbReference type="Pfam" id="PF20803">
    <property type="entry name" value="PaaX_M"/>
    <property type="match status" value="1"/>
</dbReference>
<dbReference type="InterPro" id="IPR036388">
    <property type="entry name" value="WH-like_DNA-bd_sf"/>
</dbReference>
<protein>
    <submittedName>
        <fullName evidence="3">PaaX domain-containing protein, C-domain protein</fullName>
    </submittedName>
</protein>
<dbReference type="RefSeq" id="WP_149727439.1">
    <property type="nucleotide sequence ID" value="NZ_VUJV01000001.1"/>
</dbReference>
<dbReference type="Gene3D" id="3.30.70.2650">
    <property type="match status" value="1"/>
</dbReference>
<name>A0A5B1LPL2_9ACTN</name>
<gene>
    <name evidence="3" type="ORF">F0U44_06885</name>
</gene>
<feature type="domain" description="Transcriptional repressor PaaX-like central Cas2-like" evidence="2">
    <location>
        <begin position="88"/>
        <end position="138"/>
    </location>
</feature>
<organism evidence="3 4">
    <name type="scientific">Nocardioides humilatus</name>
    <dbReference type="NCBI Taxonomy" id="2607660"/>
    <lineage>
        <taxon>Bacteria</taxon>
        <taxon>Bacillati</taxon>
        <taxon>Actinomycetota</taxon>
        <taxon>Actinomycetes</taxon>
        <taxon>Propionibacteriales</taxon>
        <taxon>Nocardioidaceae</taxon>
        <taxon>Nocardioides</taxon>
    </lineage>
</organism>
<dbReference type="GO" id="GO:0006351">
    <property type="term" value="P:DNA-templated transcription"/>
    <property type="evidence" value="ECO:0007669"/>
    <property type="project" value="TreeGrafter"/>
</dbReference>
<comment type="caution">
    <text evidence="3">The sequence shown here is derived from an EMBL/GenBank/DDBJ whole genome shotgun (WGS) entry which is preliminary data.</text>
</comment>
<dbReference type="EMBL" id="VUJV01000001">
    <property type="protein sequence ID" value="KAA1421978.1"/>
    <property type="molecule type" value="Genomic_DNA"/>
</dbReference>
<feature type="domain" description="Transcriptional repressor PaaX-like N-terminal" evidence="1">
    <location>
        <begin position="8"/>
        <end position="70"/>
    </location>
</feature>
<dbReference type="Gene3D" id="1.10.10.10">
    <property type="entry name" value="Winged helix-like DNA-binding domain superfamily/Winged helix DNA-binding domain"/>
    <property type="match status" value="1"/>
</dbReference>
<keyword evidence="4" id="KW-1185">Reference proteome</keyword>
<dbReference type="PANTHER" id="PTHR30319:SF1">
    <property type="entry name" value="TRANSCRIPTIONAL REPRESSOR PAAX"/>
    <property type="match status" value="1"/>
</dbReference>
<accession>A0A5B1LPL2</accession>
<dbReference type="Pfam" id="PF07848">
    <property type="entry name" value="PaaX"/>
    <property type="match status" value="1"/>
</dbReference>
<reference evidence="3 4" key="1">
    <citation type="submission" date="2019-09" db="EMBL/GenBank/DDBJ databases">
        <title>Nocardioides panacisoli sp. nov., isolated from the soil of a ginseng field.</title>
        <authorList>
            <person name="Cho C."/>
        </authorList>
    </citation>
    <scope>NUCLEOTIDE SEQUENCE [LARGE SCALE GENOMIC DNA]</scope>
    <source>
        <strain evidence="3 4">BN130099</strain>
    </source>
</reference>
<dbReference type="Gene3D" id="1.20.58.1460">
    <property type="match status" value="1"/>
</dbReference>
<dbReference type="PANTHER" id="PTHR30319">
    <property type="entry name" value="PHENYLACETIC ACID REGULATOR-RELATED TRANSCRIPTIONAL REPRESSOR"/>
    <property type="match status" value="1"/>
</dbReference>
<evidence type="ECO:0000313" key="4">
    <source>
        <dbReference type="Proteomes" id="UP000325003"/>
    </source>
</evidence>
<dbReference type="InterPro" id="IPR048846">
    <property type="entry name" value="PaaX-like_central"/>
</dbReference>
<dbReference type="InterPro" id="IPR012906">
    <property type="entry name" value="PaaX-like_N"/>
</dbReference>
<evidence type="ECO:0000313" key="3">
    <source>
        <dbReference type="EMBL" id="KAA1421978.1"/>
    </source>
</evidence>
<proteinExistence type="predicted"/>
<reference evidence="3 4" key="2">
    <citation type="submission" date="2019-09" db="EMBL/GenBank/DDBJ databases">
        <authorList>
            <person name="Jin C."/>
        </authorList>
    </citation>
    <scope>NUCLEOTIDE SEQUENCE [LARGE SCALE GENOMIC DNA]</scope>
    <source>
        <strain evidence="3 4">BN130099</strain>
    </source>
</reference>
<dbReference type="Proteomes" id="UP000325003">
    <property type="component" value="Unassembled WGS sequence"/>
</dbReference>